<dbReference type="Proteomes" id="UP001055108">
    <property type="component" value="Unassembled WGS sequence"/>
</dbReference>
<accession>A0AA37HQP1</accession>
<evidence type="ECO:0000256" key="1">
    <source>
        <dbReference type="SAM" id="Phobius"/>
    </source>
</evidence>
<gene>
    <name evidence="3" type="ORF">NBEOAGPD_3130</name>
</gene>
<dbReference type="RefSeq" id="WP_238303783.1">
    <property type="nucleotide sequence ID" value="NZ_BPQM01000075.1"/>
</dbReference>
<dbReference type="EMBL" id="BPQM01000075">
    <property type="protein sequence ID" value="GJD79899.1"/>
    <property type="molecule type" value="Genomic_DNA"/>
</dbReference>
<dbReference type="InterPro" id="IPR037185">
    <property type="entry name" value="EmrE-like"/>
</dbReference>
<keyword evidence="1" id="KW-1133">Transmembrane helix</keyword>
<dbReference type="Pfam" id="PF00892">
    <property type="entry name" value="EamA"/>
    <property type="match status" value="1"/>
</dbReference>
<name>A0AA37HQP1_9HYPH</name>
<evidence type="ECO:0000259" key="2">
    <source>
        <dbReference type="Pfam" id="PF00892"/>
    </source>
</evidence>
<feature type="domain" description="EamA" evidence="2">
    <location>
        <begin position="12"/>
        <end position="146"/>
    </location>
</feature>
<dbReference type="Gene3D" id="1.10.3730.20">
    <property type="match status" value="1"/>
</dbReference>
<feature type="transmembrane region" description="Helical" evidence="1">
    <location>
        <begin position="12"/>
        <end position="32"/>
    </location>
</feature>
<reference evidence="3" key="1">
    <citation type="journal article" date="2016" name="Front. Microbiol.">
        <title>Genome Sequence of the Piezophilic, Mesophilic Sulfate-Reducing Bacterium Desulfovibrio indicus J2T.</title>
        <authorList>
            <person name="Cao J."/>
            <person name="Maignien L."/>
            <person name="Shao Z."/>
            <person name="Alain K."/>
            <person name="Jebbar M."/>
        </authorList>
    </citation>
    <scope>NUCLEOTIDE SEQUENCE</scope>
    <source>
        <strain evidence="3">NBRC 103626</strain>
    </source>
</reference>
<feature type="transmembrane region" description="Helical" evidence="1">
    <location>
        <begin position="44"/>
        <end position="62"/>
    </location>
</feature>
<comment type="caution">
    <text evidence="3">The sequence shown here is derived from an EMBL/GenBank/DDBJ whole genome shotgun (WGS) entry which is preliminary data.</text>
</comment>
<dbReference type="FunFam" id="1.10.3730.20:FF:000009">
    <property type="entry name" value="EamA family transporter"/>
    <property type="match status" value="1"/>
</dbReference>
<evidence type="ECO:0000313" key="3">
    <source>
        <dbReference type="EMBL" id="GJD79899.1"/>
    </source>
</evidence>
<evidence type="ECO:0000313" key="4">
    <source>
        <dbReference type="Proteomes" id="UP001055108"/>
    </source>
</evidence>
<feature type="transmembrane region" description="Helical" evidence="1">
    <location>
        <begin position="74"/>
        <end position="92"/>
    </location>
</feature>
<dbReference type="SUPFAM" id="SSF103481">
    <property type="entry name" value="Multidrug resistance efflux transporter EmrE"/>
    <property type="match status" value="1"/>
</dbReference>
<sequence length="149" mass="14972">MSDWPGSWLASWRVWALLSAVFAALTAILAKLGVSGVPSEVATFLRTLVVAALTAAIVLAAGQTGALGQVSGRSALFLVLSGLATGASWLCYFRALSLGDAARVAPLDKLSVVLVAVFGATLLGESLSLLSWLGVALIAAGAGLVAYGG</sequence>
<organism evidence="3 4">
    <name type="scientific">Methylobacterium gregans</name>
    <dbReference type="NCBI Taxonomy" id="374424"/>
    <lineage>
        <taxon>Bacteria</taxon>
        <taxon>Pseudomonadati</taxon>
        <taxon>Pseudomonadota</taxon>
        <taxon>Alphaproteobacteria</taxon>
        <taxon>Hyphomicrobiales</taxon>
        <taxon>Methylobacteriaceae</taxon>
        <taxon>Methylobacterium</taxon>
    </lineage>
</organism>
<dbReference type="AlphaFoldDB" id="A0AA37HQP1"/>
<keyword evidence="4" id="KW-1185">Reference proteome</keyword>
<dbReference type="InterPro" id="IPR000620">
    <property type="entry name" value="EamA_dom"/>
</dbReference>
<dbReference type="GO" id="GO:0016020">
    <property type="term" value="C:membrane"/>
    <property type="evidence" value="ECO:0007669"/>
    <property type="project" value="InterPro"/>
</dbReference>
<protein>
    <recommendedName>
        <fullName evidence="2">EamA domain-containing protein</fullName>
    </recommendedName>
</protein>
<feature type="transmembrane region" description="Helical" evidence="1">
    <location>
        <begin position="104"/>
        <end position="123"/>
    </location>
</feature>
<proteinExistence type="predicted"/>
<keyword evidence="1" id="KW-0812">Transmembrane</keyword>
<keyword evidence="1" id="KW-0472">Membrane</keyword>
<reference evidence="3" key="2">
    <citation type="submission" date="2021-08" db="EMBL/GenBank/DDBJ databases">
        <authorList>
            <person name="Tani A."/>
            <person name="Ola A."/>
            <person name="Ogura Y."/>
            <person name="Katsura K."/>
            <person name="Hayashi T."/>
        </authorList>
    </citation>
    <scope>NUCLEOTIDE SEQUENCE</scope>
    <source>
        <strain evidence="3">NBRC 103626</strain>
    </source>
</reference>